<feature type="compositionally biased region" description="Basic and acidic residues" evidence="1">
    <location>
        <begin position="231"/>
        <end position="253"/>
    </location>
</feature>
<sequence length="771" mass="88113">MAEKYTMEQQDFDSVLRRVSSELKRREWHQLAIILGLKEYHVEDITKLYPCDLCRQKYEMLSLWKHLYPDQANMEVLIQALDKLAEDIKNGCLDTDEEKLAKLQKQRMGLVTSQRPRRTLKDPSDPLSNLVHVRGSAVSMQMRDIPIRKVSYTPRSWRCRTARQPIRKKLNRWHRATTGKPARTGFLGVTVDITDAIPAKPLLEKLIKPETPAESECLITTANDAFENDKPEEVSMHSEHVTDSVDIRDREQNDQTENDTVLYKNQECQTDFPYDEDDDMCSEIAKILNAASPSSGSKLDDRPVSGYHSGDKSIAGSNSHVGSYVSDRTDPFTRLLANISEPYFTHLIHDMDDVNKAVDQLERIKGVFIDDVRRKCLYFRLACKDFSSLKIFWSEYIDGRLNAMFQNVLVNPTTLRIAGAVQITLRTTITDADYDECVRNLTTSLEDDEIAGKPGPVAALKIKQLKDIRKRRKPRTAPGKNLISSLHDDIAPPKVPNPSPEILDYPRVHASKEETIRTLMRRKRPTTVNDAKEVGRRISMMMQEGGPDNESHVVTKMELEAARTQIRKSLDDTRNAYSYFELELQRFIQALKSVKPVKVSKIHSLGEVEMYAKKALEKSRTVSKTPPALAIVNNKSARAKRASVNTERKISSFDDSLLNVQFIEEFLNIINELKVIRKQFDMSIWKKMSRTGKTEGPNQVRIKEEMEKTLQKWDRLLSDGHDFSDLTHESIKLNLKPFQVRCYGGVSCLVQHVIDVAQSIDAPMGTYLEFA</sequence>
<dbReference type="GeneID" id="100368257"/>
<accession>A0ABM0GJ90</accession>
<dbReference type="InterPro" id="IPR000488">
    <property type="entry name" value="Death_dom"/>
</dbReference>
<evidence type="ECO:0000313" key="4">
    <source>
        <dbReference type="RefSeq" id="XP_002731064.1"/>
    </source>
</evidence>
<dbReference type="CDD" id="cd01670">
    <property type="entry name" value="Death"/>
    <property type="match status" value="1"/>
</dbReference>
<organism evidence="3 4">
    <name type="scientific">Saccoglossus kowalevskii</name>
    <name type="common">Acorn worm</name>
    <dbReference type="NCBI Taxonomy" id="10224"/>
    <lineage>
        <taxon>Eukaryota</taxon>
        <taxon>Metazoa</taxon>
        <taxon>Hemichordata</taxon>
        <taxon>Enteropneusta</taxon>
        <taxon>Harrimaniidae</taxon>
        <taxon>Saccoglossus</taxon>
    </lineage>
</organism>
<dbReference type="SUPFAM" id="SSF47986">
    <property type="entry name" value="DEATH domain"/>
    <property type="match status" value="1"/>
</dbReference>
<name>A0ABM0GJ90_SACKO</name>
<evidence type="ECO:0000313" key="3">
    <source>
        <dbReference type="Proteomes" id="UP000694865"/>
    </source>
</evidence>
<dbReference type="PROSITE" id="PS50017">
    <property type="entry name" value="DEATH_DOMAIN"/>
    <property type="match status" value="1"/>
</dbReference>
<feature type="region of interest" description="Disordered" evidence="1">
    <location>
        <begin position="292"/>
        <end position="313"/>
    </location>
</feature>
<dbReference type="Pfam" id="PF00531">
    <property type="entry name" value="Death"/>
    <property type="match status" value="1"/>
</dbReference>
<keyword evidence="3" id="KW-1185">Reference proteome</keyword>
<feature type="region of interest" description="Disordered" evidence="1">
    <location>
        <begin position="107"/>
        <end position="126"/>
    </location>
</feature>
<feature type="domain" description="Death" evidence="2">
    <location>
        <begin position="27"/>
        <end position="84"/>
    </location>
</feature>
<proteinExistence type="predicted"/>
<dbReference type="Proteomes" id="UP000694865">
    <property type="component" value="Unplaced"/>
</dbReference>
<evidence type="ECO:0000259" key="2">
    <source>
        <dbReference type="PROSITE" id="PS50017"/>
    </source>
</evidence>
<dbReference type="RefSeq" id="XP_002731064.1">
    <property type="nucleotide sequence ID" value="XM_002731018.1"/>
</dbReference>
<dbReference type="InterPro" id="IPR011029">
    <property type="entry name" value="DEATH-like_dom_sf"/>
</dbReference>
<feature type="region of interest" description="Disordered" evidence="1">
    <location>
        <begin position="231"/>
        <end position="259"/>
    </location>
</feature>
<reference evidence="4" key="1">
    <citation type="submission" date="2025-08" db="UniProtKB">
        <authorList>
            <consortium name="RefSeq"/>
        </authorList>
    </citation>
    <scope>IDENTIFICATION</scope>
    <source>
        <tissue evidence="4">Testes</tissue>
    </source>
</reference>
<dbReference type="Gene3D" id="1.10.533.10">
    <property type="entry name" value="Death Domain, Fas"/>
    <property type="match status" value="1"/>
</dbReference>
<gene>
    <name evidence="4" type="primary">LOC100368257</name>
</gene>
<feature type="region of interest" description="Disordered" evidence="1">
    <location>
        <begin position="469"/>
        <end position="504"/>
    </location>
</feature>
<evidence type="ECO:0000256" key="1">
    <source>
        <dbReference type="SAM" id="MobiDB-lite"/>
    </source>
</evidence>
<protein>
    <submittedName>
        <fullName evidence="4">Uncharacterized protein LOC100368257</fullName>
    </submittedName>
</protein>